<dbReference type="AlphaFoldDB" id="A0AAV5GQV2"/>
<feature type="region of interest" description="Disordered" evidence="1">
    <location>
        <begin position="401"/>
        <end position="461"/>
    </location>
</feature>
<feature type="chain" id="PRO_5043360672" evidence="2">
    <location>
        <begin position="20"/>
        <end position="472"/>
    </location>
</feature>
<evidence type="ECO:0000313" key="3">
    <source>
        <dbReference type="EMBL" id="GJN92294.1"/>
    </source>
</evidence>
<dbReference type="EMBL" id="BQKY01000011">
    <property type="protein sequence ID" value="GJN92294.1"/>
    <property type="molecule type" value="Genomic_DNA"/>
</dbReference>
<sequence length="472" mass="48386">MLSSTRILVCAAALALVLSASLGGAVSPHSDHDSLGKRDSDGHSLLARQRGGGRRGRGSFGGGGFGNPFNRDVSRAPQVTDNKLNPGNTDGQNQGADQQGTGNENVNQTSGLPANIVDTGDPQRNLFLDPSQIAVGLANDGQDVPAANQVASATSTNNFINSCLLRTDLPLTNGNQVTGGSCNAVPMGVIAAQNRMPSSKFVSPKNLDVIPPNQDFTIQMAINNLETGNFVNAQQNYYSAPQATNAQGIIVGHSHVVVEQIDSLTSTQVTDPTQFAFFQGLNLAAVNGILSASVSGGLPEGVYRVASNDPNALQAALGLNNAAVGTNNTGSDAAAGQGQAQQNGAADSQQQGAGAGNEQAQQQVNQQQQGVDAASTTDAASNAATSSASAAGATTSAAAAAASTGGAQQQQQQRGSGRRFGGGRNRFGGRSLEEKRFVAVPRSDGEREQSRRSTTPESRLEKRLEALLAAQQ</sequence>
<proteinExistence type="predicted"/>
<feature type="signal peptide" evidence="2">
    <location>
        <begin position="1"/>
        <end position="19"/>
    </location>
</feature>
<feature type="region of interest" description="Disordered" evidence="1">
    <location>
        <begin position="25"/>
        <end position="125"/>
    </location>
</feature>
<feature type="compositionally biased region" description="Low complexity" evidence="1">
    <location>
        <begin position="401"/>
        <end position="415"/>
    </location>
</feature>
<accession>A0AAV5GQV2</accession>
<protein>
    <submittedName>
        <fullName evidence="3">Uncharacterized protein</fullName>
    </submittedName>
</protein>
<evidence type="ECO:0000256" key="2">
    <source>
        <dbReference type="SAM" id="SignalP"/>
    </source>
</evidence>
<feature type="compositionally biased region" description="Basic and acidic residues" evidence="1">
    <location>
        <begin position="29"/>
        <end position="42"/>
    </location>
</feature>
<evidence type="ECO:0000313" key="4">
    <source>
        <dbReference type="Proteomes" id="UP001342314"/>
    </source>
</evidence>
<dbReference type="PANTHER" id="PTHR34587">
    <property type="entry name" value="VWFA DOMAIN-CONTAINING PROTEIN"/>
    <property type="match status" value="1"/>
</dbReference>
<dbReference type="PANTHER" id="PTHR34587:SF2">
    <property type="entry name" value="G-PROTEIN COUPLED RECEPTORS FAMILY 1 PROFILE DOMAIN-CONTAINING PROTEIN"/>
    <property type="match status" value="1"/>
</dbReference>
<keyword evidence="2" id="KW-0732">Signal</keyword>
<reference evidence="3 4" key="1">
    <citation type="submission" date="2021-12" db="EMBL/GenBank/DDBJ databases">
        <title>High titer production of polyol ester of fatty acids by Rhodotorula paludigena BS15 towards product separation-free biomass refinery.</title>
        <authorList>
            <person name="Mano J."/>
            <person name="Ono H."/>
            <person name="Tanaka T."/>
            <person name="Naito K."/>
            <person name="Sushida H."/>
            <person name="Ike M."/>
            <person name="Tokuyasu K."/>
            <person name="Kitaoka M."/>
        </authorList>
    </citation>
    <scope>NUCLEOTIDE SEQUENCE [LARGE SCALE GENOMIC DNA]</scope>
    <source>
        <strain evidence="3 4">BS15</strain>
    </source>
</reference>
<feature type="compositionally biased region" description="Basic and acidic residues" evidence="1">
    <location>
        <begin position="431"/>
        <end position="451"/>
    </location>
</feature>
<evidence type="ECO:0000256" key="1">
    <source>
        <dbReference type="SAM" id="MobiDB-lite"/>
    </source>
</evidence>
<gene>
    <name evidence="3" type="ORF">Rhopal_005324-T1</name>
</gene>
<feature type="region of interest" description="Disordered" evidence="1">
    <location>
        <begin position="330"/>
        <end position="380"/>
    </location>
</feature>
<keyword evidence="4" id="KW-1185">Reference proteome</keyword>
<name>A0AAV5GQV2_9BASI</name>
<dbReference type="Proteomes" id="UP001342314">
    <property type="component" value="Unassembled WGS sequence"/>
</dbReference>
<feature type="compositionally biased region" description="Polar residues" evidence="1">
    <location>
        <begin position="77"/>
        <end position="112"/>
    </location>
</feature>
<organism evidence="3 4">
    <name type="scientific">Rhodotorula paludigena</name>
    <dbReference type="NCBI Taxonomy" id="86838"/>
    <lineage>
        <taxon>Eukaryota</taxon>
        <taxon>Fungi</taxon>
        <taxon>Dikarya</taxon>
        <taxon>Basidiomycota</taxon>
        <taxon>Pucciniomycotina</taxon>
        <taxon>Microbotryomycetes</taxon>
        <taxon>Sporidiobolales</taxon>
        <taxon>Sporidiobolaceae</taxon>
        <taxon>Rhodotorula</taxon>
    </lineage>
</organism>
<dbReference type="InterPro" id="IPR053216">
    <property type="entry name" value="Appressorial_penetr-assoc"/>
</dbReference>
<comment type="caution">
    <text evidence="3">The sequence shown here is derived from an EMBL/GenBank/DDBJ whole genome shotgun (WGS) entry which is preliminary data.</text>
</comment>